<feature type="domain" description="C2" evidence="3">
    <location>
        <begin position="840"/>
        <end position="971"/>
    </location>
</feature>
<organism evidence="4 5">
    <name type="scientific">Parastrongyloides trichosuri</name>
    <name type="common">Possum-specific nematode worm</name>
    <dbReference type="NCBI Taxonomy" id="131310"/>
    <lineage>
        <taxon>Eukaryota</taxon>
        <taxon>Metazoa</taxon>
        <taxon>Ecdysozoa</taxon>
        <taxon>Nematoda</taxon>
        <taxon>Chromadorea</taxon>
        <taxon>Rhabditida</taxon>
        <taxon>Tylenchina</taxon>
        <taxon>Panagrolaimomorpha</taxon>
        <taxon>Strongyloidoidea</taxon>
        <taxon>Strongyloididae</taxon>
        <taxon>Parastrongyloides</taxon>
    </lineage>
</organism>
<dbReference type="WBParaSite" id="PTRK_0001315400.1">
    <property type="protein sequence ID" value="PTRK_0001315400.1"/>
    <property type="gene ID" value="PTRK_0001315400"/>
</dbReference>
<dbReference type="InterPro" id="IPR000008">
    <property type="entry name" value="C2_dom"/>
</dbReference>
<evidence type="ECO:0000313" key="4">
    <source>
        <dbReference type="Proteomes" id="UP000038045"/>
    </source>
</evidence>
<accession>A0A0N4ZWT8</accession>
<dbReference type="AlphaFoldDB" id="A0A0N4ZWT8"/>
<dbReference type="SMART" id="SM00239">
    <property type="entry name" value="C2"/>
    <property type="match status" value="1"/>
</dbReference>
<reference evidence="5" key="1">
    <citation type="submission" date="2017-02" db="UniProtKB">
        <authorList>
            <consortium name="WormBaseParasite"/>
        </authorList>
    </citation>
    <scope>IDENTIFICATION</scope>
</reference>
<proteinExistence type="inferred from homology"/>
<dbReference type="Gene3D" id="2.60.40.150">
    <property type="entry name" value="C2 domain"/>
    <property type="match status" value="1"/>
</dbReference>
<comment type="similarity">
    <text evidence="1">Belongs to the unc-13 family.</text>
</comment>
<dbReference type="PROSITE" id="PS51311">
    <property type="entry name" value="SCGB"/>
    <property type="match status" value="1"/>
</dbReference>
<protein>
    <submittedName>
        <fullName evidence="5">C2 domain-containing protein</fullName>
    </submittedName>
</protein>
<dbReference type="SUPFAM" id="SSF49562">
    <property type="entry name" value="C2 domain (Calcium/lipid-binding domain, CaLB)"/>
    <property type="match status" value="1"/>
</dbReference>
<dbReference type="PROSITE" id="PS50004">
    <property type="entry name" value="C2"/>
    <property type="match status" value="1"/>
</dbReference>
<dbReference type="PANTHER" id="PTHR45999:SF4">
    <property type="entry name" value="UNC-13-4A, ISOFORM B"/>
    <property type="match status" value="1"/>
</dbReference>
<dbReference type="GO" id="GO:0006887">
    <property type="term" value="P:exocytosis"/>
    <property type="evidence" value="ECO:0007669"/>
    <property type="project" value="UniProtKB-KW"/>
</dbReference>
<sequence>MNNEKCKSCYHDKTEKVKKLDEKETLYCSVAAAIVGCSATVKGIGKNNVKKENGKNTMKEEFNFLMKVFEQEYNTKCVFELIERNELTIEIFVKTLYPQLFVFTVDRKIKNSNIQYVNQTIESNTLQTITVLEEPNLSFRMYRRNNVNSNSDNEYHINKTFQKSAKLFRRLTRSNDKNGLCLSIDMKSFKLNTMHNISLLGIDAVADVKIRRKNCFGCDEIVFGLEELKDVINRMFMYSFSIYRFDNDIELLRTNLTIANFILQCITEYYGIIPLTMRLLVLSKMFDLELFGDFLNIKEKIVIYNCEVIKGACLLTTPKALKALYILGDSIVSYFQSVIEINGDSFFYPPESETAGVIEFTKLAQIITIILQAKIWDNPVAGVYVIKIQNIITESIEKNIFEWFSRKFININNQLTHVDYLCSIVDQIYLSISTNYLTLTNILNSFHMNYTNIVFKMINERLNVLIRSSITNAVDELDSRDNNNLEIFTRSTMKLLDALRQLRVLQKNLGYTDVLQYEDYFETTSVFWTFTWSNMSKELIYKALQPQHNEKRQHSDSTASVISLQSNKGLDYPCFDSAIYCLAIWKALADDYVRLQITNVFSENLRLYSKEICREARLKNNAIFYLKSANSIEHVISQIMQNYPRFIEMDRLKTLLSEEEYFNVCSTISKVTAATQSVCYKFAEDLIILFLSKKKDILKNLCKNLSSQGVKREKNNFKTFVKSFLNHEGMENLLYYLEKIYNLIDCNLSTRLREYALERLWDLTESYIKDSLCKGQPVKYYEQMESACFHISHVLKIIWDIENSQLYKELRINKTSTEDLILQYYSRLGDRTLNSLVNSKTQTLTLRIGYIPMSGQQILLSMLIIRANNVPILDTFSKSSDPYVRIELMPRCLFPLHSYPASSTEIRQRTLNPRWNQHFNMTIAENKFFINGACLRISILDHDVVLYNDIAGEAYIPLSTISKISGSEIKNLPNQIVLPILPLSYNQYGIEFMILKDRSLHDIEAKNFCDYELYIKNYHMLPPTSNDDKEFRYEAIKTFDKKKKQIKTAIKNVF</sequence>
<evidence type="ECO:0000259" key="3">
    <source>
        <dbReference type="PROSITE" id="PS50004"/>
    </source>
</evidence>
<dbReference type="GO" id="GO:0099503">
    <property type="term" value="C:secretory vesicle"/>
    <property type="evidence" value="ECO:0007669"/>
    <property type="project" value="TreeGrafter"/>
</dbReference>
<dbReference type="PANTHER" id="PTHR45999">
    <property type="entry name" value="UNC-13-4A, ISOFORM B"/>
    <property type="match status" value="1"/>
</dbReference>
<dbReference type="STRING" id="131310.A0A0N4ZWT8"/>
<dbReference type="InterPro" id="IPR052095">
    <property type="entry name" value="UNC-13_domain"/>
</dbReference>
<evidence type="ECO:0000256" key="2">
    <source>
        <dbReference type="ARBA" id="ARBA00022483"/>
    </source>
</evidence>
<dbReference type="Pfam" id="PF00168">
    <property type="entry name" value="C2"/>
    <property type="match status" value="1"/>
</dbReference>
<dbReference type="InterPro" id="IPR016126">
    <property type="entry name" value="Secretoglobin"/>
</dbReference>
<keyword evidence="2" id="KW-0268">Exocytosis</keyword>
<name>A0A0N4ZWT8_PARTI</name>
<keyword evidence="4" id="KW-1185">Reference proteome</keyword>
<dbReference type="InterPro" id="IPR035892">
    <property type="entry name" value="C2_domain_sf"/>
</dbReference>
<evidence type="ECO:0000313" key="5">
    <source>
        <dbReference type="WBParaSite" id="PTRK_0001315400.1"/>
    </source>
</evidence>
<dbReference type="Proteomes" id="UP000038045">
    <property type="component" value="Unplaced"/>
</dbReference>
<evidence type="ECO:0000256" key="1">
    <source>
        <dbReference type="ARBA" id="ARBA00005823"/>
    </source>
</evidence>